<proteinExistence type="predicted"/>
<dbReference type="EMBL" id="BKCJ011184787">
    <property type="protein sequence ID" value="GFD00416.1"/>
    <property type="molecule type" value="Genomic_DNA"/>
</dbReference>
<gene>
    <name evidence="2" type="ORF">Tci_872385</name>
</gene>
<evidence type="ECO:0000256" key="1">
    <source>
        <dbReference type="SAM" id="MobiDB-lite"/>
    </source>
</evidence>
<protein>
    <submittedName>
        <fullName evidence="2">Uncharacterized protein</fullName>
    </submittedName>
</protein>
<reference evidence="2" key="1">
    <citation type="journal article" date="2019" name="Sci. Rep.">
        <title>Draft genome of Tanacetum cinerariifolium, the natural source of mosquito coil.</title>
        <authorList>
            <person name="Yamashiro T."/>
            <person name="Shiraishi A."/>
            <person name="Satake H."/>
            <person name="Nakayama K."/>
        </authorList>
    </citation>
    <scope>NUCLEOTIDE SEQUENCE</scope>
</reference>
<accession>A0A699SUV1</accession>
<evidence type="ECO:0000313" key="2">
    <source>
        <dbReference type="EMBL" id="GFD00416.1"/>
    </source>
</evidence>
<name>A0A699SUV1_TANCI</name>
<feature type="compositionally biased region" description="Polar residues" evidence="1">
    <location>
        <begin position="51"/>
        <end position="80"/>
    </location>
</feature>
<feature type="non-terminal residue" evidence="2">
    <location>
        <position position="1"/>
    </location>
</feature>
<sequence>TPYVPPSRNDWDLLFQPLFDELLTPPPSVDPSAPEVIAPIADVIPPEQFVPTCSPSSTTVDQDAPSSSKSQTTPETQSPVIPQDVKEDIHLLALHSKTVSLKDVIVR</sequence>
<organism evidence="2">
    <name type="scientific">Tanacetum cinerariifolium</name>
    <name type="common">Dalmatian daisy</name>
    <name type="synonym">Chrysanthemum cinerariifolium</name>
    <dbReference type="NCBI Taxonomy" id="118510"/>
    <lineage>
        <taxon>Eukaryota</taxon>
        <taxon>Viridiplantae</taxon>
        <taxon>Streptophyta</taxon>
        <taxon>Embryophyta</taxon>
        <taxon>Tracheophyta</taxon>
        <taxon>Spermatophyta</taxon>
        <taxon>Magnoliopsida</taxon>
        <taxon>eudicotyledons</taxon>
        <taxon>Gunneridae</taxon>
        <taxon>Pentapetalae</taxon>
        <taxon>asterids</taxon>
        <taxon>campanulids</taxon>
        <taxon>Asterales</taxon>
        <taxon>Asteraceae</taxon>
        <taxon>Asteroideae</taxon>
        <taxon>Anthemideae</taxon>
        <taxon>Anthemidinae</taxon>
        <taxon>Tanacetum</taxon>
    </lineage>
</organism>
<comment type="caution">
    <text evidence="2">The sequence shown here is derived from an EMBL/GenBank/DDBJ whole genome shotgun (WGS) entry which is preliminary data.</text>
</comment>
<feature type="region of interest" description="Disordered" evidence="1">
    <location>
        <begin position="48"/>
        <end position="82"/>
    </location>
</feature>
<dbReference type="AlphaFoldDB" id="A0A699SUV1"/>